<evidence type="ECO:0008006" key="3">
    <source>
        <dbReference type="Google" id="ProtNLM"/>
    </source>
</evidence>
<protein>
    <recommendedName>
        <fullName evidence="3">RelA/SpoT domain-containing protein</fullName>
    </recommendedName>
</protein>
<sequence length="170" mass="20037">MNKGELKAEIANAIPKLLGMVKENCINILSENLVYIISEIKETNLKPDLERKRRIKENKTKSPLSFEEAVLRLLDLYDNLYDINLVIYKAEKKRTIIEIRYYPKSSLSETFRESVVEKSPMLHCKIALPIYHKEKKFDVNWEHNSFAHKWNEITYRKKLQKEIDAIKNGG</sequence>
<reference evidence="1 2" key="1">
    <citation type="submission" date="2021-01" db="EMBL/GenBank/DDBJ databases">
        <title>Aequorivita sp. strain KX20305, a bacterium isolated from the sediment collected at a cold seep field in South China Sea.</title>
        <authorList>
            <person name="Zhang H."/>
            <person name="Li C."/>
        </authorList>
    </citation>
    <scope>NUCLEOTIDE SEQUENCE [LARGE SCALE GENOMIC DNA]</scope>
    <source>
        <strain evidence="1 2">KX20305</strain>
    </source>
</reference>
<dbReference type="EMBL" id="CP068439">
    <property type="protein sequence ID" value="QQX75615.1"/>
    <property type="molecule type" value="Genomic_DNA"/>
</dbReference>
<evidence type="ECO:0000313" key="1">
    <source>
        <dbReference type="EMBL" id="QQX75615.1"/>
    </source>
</evidence>
<keyword evidence="2" id="KW-1185">Reference proteome</keyword>
<evidence type="ECO:0000313" key="2">
    <source>
        <dbReference type="Proteomes" id="UP000629420"/>
    </source>
</evidence>
<name>A0ABX7DNE1_9FLAO</name>
<organism evidence="1 2">
    <name type="scientific">Aequorivita iocasae</name>
    <dbReference type="NCBI Taxonomy" id="2803865"/>
    <lineage>
        <taxon>Bacteria</taxon>
        <taxon>Pseudomonadati</taxon>
        <taxon>Bacteroidota</taxon>
        <taxon>Flavobacteriia</taxon>
        <taxon>Flavobacteriales</taxon>
        <taxon>Flavobacteriaceae</taxon>
        <taxon>Aequorivita</taxon>
    </lineage>
</organism>
<accession>A0ABX7DNE1</accession>
<dbReference type="RefSeq" id="WP_202335429.1">
    <property type="nucleotide sequence ID" value="NZ_CP068439.1"/>
</dbReference>
<dbReference type="Proteomes" id="UP000629420">
    <property type="component" value="Chromosome"/>
</dbReference>
<gene>
    <name evidence="1" type="ORF">JK629_09695</name>
</gene>
<proteinExistence type="predicted"/>